<evidence type="ECO:0000313" key="6">
    <source>
        <dbReference type="Proteomes" id="UP000494256"/>
    </source>
</evidence>
<comment type="caution">
    <text evidence="3">The sequence shown here is derived from an EMBL/GenBank/DDBJ whole genome shotgun (WGS) entry which is preliminary data.</text>
</comment>
<dbReference type="EMBL" id="CADEBD010000494">
    <property type="protein sequence ID" value="CAB3256630.1"/>
    <property type="molecule type" value="Genomic_DNA"/>
</dbReference>
<name>A0A8S0YXY2_ARCPL</name>
<evidence type="ECO:0000256" key="1">
    <source>
        <dbReference type="SAM" id="Coils"/>
    </source>
</evidence>
<feature type="coiled-coil region" evidence="1">
    <location>
        <begin position="787"/>
        <end position="933"/>
    </location>
</feature>
<dbReference type="EMBL" id="CADEBC010000196">
    <property type="protein sequence ID" value="CAB3225011.1"/>
    <property type="molecule type" value="Genomic_DNA"/>
</dbReference>
<dbReference type="OrthoDB" id="8197438at2759"/>
<dbReference type="Gene3D" id="1.10.287.1490">
    <property type="match status" value="1"/>
</dbReference>
<organism evidence="3 5">
    <name type="scientific">Arctia plantaginis</name>
    <name type="common">Wood tiger moth</name>
    <name type="synonym">Phalaena plantaginis</name>
    <dbReference type="NCBI Taxonomy" id="874455"/>
    <lineage>
        <taxon>Eukaryota</taxon>
        <taxon>Metazoa</taxon>
        <taxon>Ecdysozoa</taxon>
        <taxon>Arthropoda</taxon>
        <taxon>Hexapoda</taxon>
        <taxon>Insecta</taxon>
        <taxon>Pterygota</taxon>
        <taxon>Neoptera</taxon>
        <taxon>Endopterygota</taxon>
        <taxon>Lepidoptera</taxon>
        <taxon>Glossata</taxon>
        <taxon>Ditrysia</taxon>
        <taxon>Noctuoidea</taxon>
        <taxon>Erebidae</taxon>
        <taxon>Arctiinae</taxon>
        <taxon>Arctia</taxon>
    </lineage>
</organism>
<feature type="region of interest" description="Disordered" evidence="2">
    <location>
        <begin position="1"/>
        <end position="71"/>
    </location>
</feature>
<sequence length="948" mass="107536">MTTATKGQKDKPFSNPRLVPRPTAASAARAARNATNRNLTSLPSRQSPTRTPVSPKLQGKASVQRALKSDSKTEVKINNYPEIEVVVEKKAPIEELQTFTVEKPLAVGVIEEETTGNQDEFIIDVNNVPEKEIIVTGDLEFKNPDDNEKLNEGDLQLSCLNNEPRSRPNTPSLSSRPQTPRSMQSSRPQTPRMPSRPTTPAHPVQRQSTPTSRPNTPQCAPISRPRTPSAMVVPPSSRVLSPSSVCSHSRSLKEEEDVRATFIAKQKQFRSLKMELDLKQQVVLEAFDNLRALREQMARENGVTEYGEGLQLQELVVFNVADWTSEEISQLCRDAAASSPTDGTIEIITNTLPIDECTLVDINAKVLSVPAHFADLCLQAFTARQEIIDWVKELIGQTENGGGESLERIARYNAHGLELCESLRALKSRSDDAVDAISQLAKRVFHERGALMAVGESLVREIARLRNDLETHSNAIKALQASRNEMSRNRACEDVRKELEEERATRVATKEKLGSTESQLRQARLRITKMDRQLREAEASIASLTSTVKALEDQSRQREALLESRARKLKESLKTGEISSSQLVQQRDALQFEVQELKQQIETMASQQKSMMQELNNQLKESQAVLENQYQLTQRVNEQKEATEAALGDAQNTIEELTSKISELESRPISDLPTEREMDLWAELQSTKDTLRITEEEMATCKREKVRFLETLTKISGTENKVGMQQKLAAELLSKEEILGKMQLQIRELTKNIKLNEQKVIQYEQFIRDLQTQNRTITLNQADGNGYEELQQEIMNLRIALLEAVHRNEELSEQLIQKDQQLEQQDKTSRAQARVIKVREELINMLKNKETEQSRELGALQQDLEHRMKIVDDVNKQIAAKADEIQELFKTLENKQQQIHRLEKIVLALEEQQRRAQAQRTRNEEKIAALEHELAANGSRKERKYLFF</sequence>
<feature type="coiled-coil region" evidence="1">
    <location>
        <begin position="580"/>
        <end position="704"/>
    </location>
</feature>
<feature type="compositionally biased region" description="Low complexity" evidence="2">
    <location>
        <begin position="23"/>
        <end position="41"/>
    </location>
</feature>
<proteinExistence type="predicted"/>
<feature type="compositionally biased region" description="Low complexity" evidence="2">
    <location>
        <begin position="232"/>
        <end position="245"/>
    </location>
</feature>
<keyword evidence="1" id="KW-0175">Coiled coil</keyword>
<reference evidence="5 6" key="1">
    <citation type="submission" date="2020-04" db="EMBL/GenBank/DDBJ databases">
        <authorList>
            <person name="Wallbank WR R."/>
            <person name="Pardo Diaz C."/>
            <person name="Kozak K."/>
            <person name="Martin S."/>
            <person name="Jiggins C."/>
            <person name="Moest M."/>
            <person name="Warren A I."/>
            <person name="Byers J.R.P. K."/>
            <person name="Montejo-Kovacevich G."/>
            <person name="Yen C E."/>
        </authorList>
    </citation>
    <scope>NUCLEOTIDE SEQUENCE [LARGE SCALE GENOMIC DNA]</scope>
</reference>
<accession>A0A8S0YXY2</accession>
<keyword evidence="5" id="KW-1185">Reference proteome</keyword>
<feature type="compositionally biased region" description="Polar residues" evidence="2">
    <location>
        <begin position="159"/>
        <end position="189"/>
    </location>
</feature>
<feature type="region of interest" description="Disordered" evidence="2">
    <location>
        <begin position="159"/>
        <end position="245"/>
    </location>
</feature>
<dbReference type="Proteomes" id="UP000494106">
    <property type="component" value="Unassembled WGS sequence"/>
</dbReference>
<dbReference type="Proteomes" id="UP000494256">
    <property type="component" value="Unassembled WGS sequence"/>
</dbReference>
<evidence type="ECO:0000313" key="4">
    <source>
        <dbReference type="EMBL" id="CAB3256630.1"/>
    </source>
</evidence>
<protein>
    <submittedName>
        <fullName evidence="3">Uncharacterized protein</fullName>
    </submittedName>
</protein>
<gene>
    <name evidence="4" type="ORF">APLA_LOCUS15662</name>
    <name evidence="3" type="ORF">APLA_LOCUS2291</name>
</gene>
<evidence type="ECO:0000313" key="5">
    <source>
        <dbReference type="Proteomes" id="UP000494106"/>
    </source>
</evidence>
<feature type="compositionally biased region" description="Polar residues" evidence="2">
    <location>
        <begin position="42"/>
        <end position="52"/>
    </location>
</feature>
<feature type="coiled-coil region" evidence="1">
    <location>
        <begin position="462"/>
        <end position="554"/>
    </location>
</feature>
<evidence type="ECO:0000313" key="3">
    <source>
        <dbReference type="EMBL" id="CAB3225011.1"/>
    </source>
</evidence>
<evidence type="ECO:0000256" key="2">
    <source>
        <dbReference type="SAM" id="MobiDB-lite"/>
    </source>
</evidence>
<dbReference type="AlphaFoldDB" id="A0A8S0YXY2"/>
<feature type="compositionally biased region" description="Polar residues" evidence="2">
    <location>
        <begin position="205"/>
        <end position="218"/>
    </location>
</feature>